<evidence type="ECO:0000256" key="10">
    <source>
        <dbReference type="SAM" id="SignalP"/>
    </source>
</evidence>
<keyword evidence="7" id="KW-0472">Membrane</keyword>
<proteinExistence type="inferred from homology"/>
<evidence type="ECO:0000256" key="2">
    <source>
        <dbReference type="ARBA" id="ARBA00004123"/>
    </source>
</evidence>
<comment type="function">
    <text evidence="1">Essential factor for the assembly of mitochondrial NADH:ubiquinone oxidoreductase complex (complex I).</text>
</comment>
<accession>A0A8C8T0E4</accession>
<evidence type="ECO:0000256" key="5">
    <source>
        <dbReference type="ARBA" id="ARBA00022792"/>
    </source>
</evidence>
<dbReference type="InterPro" id="IPR007523">
    <property type="entry name" value="NDUFAF3/AAMDC"/>
</dbReference>
<evidence type="ECO:0000256" key="6">
    <source>
        <dbReference type="ARBA" id="ARBA00023128"/>
    </source>
</evidence>
<comment type="subcellular location">
    <subcellularLocation>
        <location evidence="3">Mitochondrion inner membrane</location>
    </subcellularLocation>
    <subcellularLocation>
        <location evidence="2">Nucleus</location>
    </subcellularLocation>
</comment>
<keyword evidence="8" id="KW-0539">Nucleus</keyword>
<evidence type="ECO:0000256" key="4">
    <source>
        <dbReference type="ARBA" id="ARBA00021776"/>
    </source>
</evidence>
<evidence type="ECO:0000256" key="3">
    <source>
        <dbReference type="ARBA" id="ARBA00004273"/>
    </source>
</evidence>
<dbReference type="GO" id="GO:0032981">
    <property type="term" value="P:mitochondrial respiratory chain complex I assembly"/>
    <property type="evidence" value="ECO:0007669"/>
    <property type="project" value="InterPro"/>
</dbReference>
<dbReference type="GO" id="GO:0005634">
    <property type="term" value="C:nucleus"/>
    <property type="evidence" value="ECO:0007669"/>
    <property type="project" value="UniProtKB-SubCell"/>
</dbReference>
<keyword evidence="6" id="KW-0496">Mitochondrion</keyword>
<dbReference type="InterPro" id="IPR034095">
    <property type="entry name" value="NDUF3"/>
</dbReference>
<reference evidence="11" key="2">
    <citation type="submission" date="2025-09" db="UniProtKB">
        <authorList>
            <consortium name="Ensembl"/>
        </authorList>
    </citation>
    <scope>IDENTIFICATION</scope>
</reference>
<keyword evidence="5" id="KW-0999">Mitochondrion inner membrane</keyword>
<keyword evidence="10" id="KW-0732">Signal</keyword>
<evidence type="ECO:0000256" key="9">
    <source>
        <dbReference type="ARBA" id="ARBA00049984"/>
    </source>
</evidence>
<protein>
    <recommendedName>
        <fullName evidence="4">NADH dehydrogenase [ubiquinone] 1 alpha subcomplex assembly factor 3</fullName>
    </recommendedName>
</protein>
<evidence type="ECO:0000313" key="12">
    <source>
        <dbReference type="Proteomes" id="UP000694393"/>
    </source>
</evidence>
<dbReference type="Gene3D" id="3.40.1230.10">
    <property type="entry name" value="MTH938-like"/>
    <property type="match status" value="1"/>
</dbReference>
<evidence type="ECO:0000256" key="7">
    <source>
        <dbReference type="ARBA" id="ARBA00023136"/>
    </source>
</evidence>
<dbReference type="PANTHER" id="PTHR21192">
    <property type="entry name" value="NUCLEAR PROTEIN E3-3"/>
    <property type="match status" value="1"/>
</dbReference>
<dbReference type="FunFam" id="3.40.1230.10:FF:000002">
    <property type="entry name" value="NADH dehydrogenase [ubiquinone] 1 alpha subcomplex assembly factor 3"/>
    <property type="match status" value="1"/>
</dbReference>
<dbReference type="Proteomes" id="UP000694393">
    <property type="component" value="Unplaced"/>
</dbReference>
<name>A0A8C8T0E4_9SAUR</name>
<feature type="chain" id="PRO_5034259868" description="NADH dehydrogenase [ubiquinone] 1 alpha subcomplex assembly factor 3" evidence="10">
    <location>
        <begin position="22"/>
        <end position="182"/>
    </location>
</feature>
<sequence>MMGRGSFALRWALAAARGGGALPGTGPGAGQPCRGHRLTPAPDELYERTTLKRLERDPALGLFVDGYSSWGFTVNGDAVVGPCAIVPRAILQWNVGSYKDITEESLALFRLLEPRIEILVLGLGDKVQQLDPGVLKRVKDCGIAVEVQDTPNACATFNVLVSEWRVTAAALIPLLGVERALQ</sequence>
<dbReference type="GO" id="GO:0005743">
    <property type="term" value="C:mitochondrial inner membrane"/>
    <property type="evidence" value="ECO:0007669"/>
    <property type="project" value="UniProtKB-SubCell"/>
</dbReference>
<dbReference type="CDD" id="cd05125">
    <property type="entry name" value="Mth938_2P1-like"/>
    <property type="match status" value="1"/>
</dbReference>
<dbReference type="PANTHER" id="PTHR21192:SF2">
    <property type="entry name" value="NADH DEHYDROGENASE [UBIQUINONE] 1 ALPHA SUBCOMPLEX ASSEMBLY FACTOR 3"/>
    <property type="match status" value="1"/>
</dbReference>
<feature type="signal peptide" evidence="10">
    <location>
        <begin position="1"/>
        <end position="21"/>
    </location>
</feature>
<evidence type="ECO:0000256" key="1">
    <source>
        <dbReference type="ARBA" id="ARBA00004069"/>
    </source>
</evidence>
<dbReference type="AlphaFoldDB" id="A0A8C8T0E4"/>
<dbReference type="SUPFAM" id="SSF64076">
    <property type="entry name" value="MTH938-like"/>
    <property type="match status" value="1"/>
</dbReference>
<dbReference type="Ensembl" id="ENSPCET00000027202.1">
    <property type="protein sequence ID" value="ENSPCEP00000026327.1"/>
    <property type="gene ID" value="ENSPCEG00000019748.1"/>
</dbReference>
<comment type="similarity">
    <text evidence="9">Belongs to the NDUFAF3 family.</text>
</comment>
<evidence type="ECO:0000256" key="8">
    <source>
        <dbReference type="ARBA" id="ARBA00023242"/>
    </source>
</evidence>
<keyword evidence="12" id="KW-1185">Reference proteome</keyword>
<evidence type="ECO:0000313" key="11">
    <source>
        <dbReference type="Ensembl" id="ENSPCEP00000026327.1"/>
    </source>
</evidence>
<organism evidence="11 12">
    <name type="scientific">Pelusios castaneus</name>
    <name type="common">West African mud turtle</name>
    <dbReference type="NCBI Taxonomy" id="367368"/>
    <lineage>
        <taxon>Eukaryota</taxon>
        <taxon>Metazoa</taxon>
        <taxon>Chordata</taxon>
        <taxon>Craniata</taxon>
        <taxon>Vertebrata</taxon>
        <taxon>Euteleostomi</taxon>
        <taxon>Archelosauria</taxon>
        <taxon>Testudinata</taxon>
        <taxon>Testudines</taxon>
        <taxon>Pleurodira</taxon>
        <taxon>Pelomedusidae</taxon>
        <taxon>Pelusios</taxon>
    </lineage>
</organism>
<reference evidence="11" key="1">
    <citation type="submission" date="2025-08" db="UniProtKB">
        <authorList>
            <consortium name="Ensembl"/>
        </authorList>
    </citation>
    <scope>IDENTIFICATION</scope>
</reference>
<dbReference type="InterPro" id="IPR036748">
    <property type="entry name" value="MTH938-like_sf"/>
</dbReference>
<dbReference type="Pfam" id="PF04430">
    <property type="entry name" value="DUF498"/>
    <property type="match status" value="1"/>
</dbReference>